<gene>
    <name evidence="3" type="ORF">FRACYDRAFT_251965</name>
</gene>
<dbReference type="PANTHER" id="PTHR37384">
    <property type="entry name" value="OS01G0835600 PROTEIN"/>
    <property type="match status" value="1"/>
</dbReference>
<feature type="region of interest" description="Disordered" evidence="1">
    <location>
        <begin position="53"/>
        <end position="73"/>
    </location>
</feature>
<dbReference type="PANTHER" id="PTHR37384:SF1">
    <property type="entry name" value="OS01G0835600 PROTEIN"/>
    <property type="match status" value="1"/>
</dbReference>
<dbReference type="Proteomes" id="UP000095751">
    <property type="component" value="Unassembled WGS sequence"/>
</dbReference>
<dbReference type="InterPro" id="IPR047365">
    <property type="entry name" value="Tudor_AtPTM-like"/>
</dbReference>
<evidence type="ECO:0000256" key="1">
    <source>
        <dbReference type="SAM" id="MobiDB-lite"/>
    </source>
</evidence>
<proteinExistence type="predicted"/>
<keyword evidence="4" id="KW-1185">Reference proteome</keyword>
<dbReference type="Pfam" id="PF21743">
    <property type="entry name" value="PTM_DIR17_Tudor"/>
    <property type="match status" value="1"/>
</dbReference>
<protein>
    <recommendedName>
        <fullName evidence="2">PTM/DIR17-like Tudor domain-containing protein</fullName>
    </recommendedName>
</protein>
<evidence type="ECO:0000313" key="4">
    <source>
        <dbReference type="Proteomes" id="UP000095751"/>
    </source>
</evidence>
<dbReference type="OrthoDB" id="168165at2759"/>
<name>A0A1E7EMM8_9STRA</name>
<dbReference type="EMBL" id="KV784391">
    <property type="protein sequence ID" value="OEU07084.1"/>
    <property type="molecule type" value="Genomic_DNA"/>
</dbReference>
<organism evidence="3 4">
    <name type="scientific">Fragilariopsis cylindrus CCMP1102</name>
    <dbReference type="NCBI Taxonomy" id="635003"/>
    <lineage>
        <taxon>Eukaryota</taxon>
        <taxon>Sar</taxon>
        <taxon>Stramenopiles</taxon>
        <taxon>Ochrophyta</taxon>
        <taxon>Bacillariophyta</taxon>
        <taxon>Bacillariophyceae</taxon>
        <taxon>Bacillariophycidae</taxon>
        <taxon>Bacillariales</taxon>
        <taxon>Bacillariaceae</taxon>
        <taxon>Fragilariopsis</taxon>
    </lineage>
</organism>
<evidence type="ECO:0000259" key="2">
    <source>
        <dbReference type="Pfam" id="PF21743"/>
    </source>
</evidence>
<dbReference type="Gene3D" id="2.30.30.140">
    <property type="match status" value="1"/>
</dbReference>
<sequence length="221" mass="25291">MAAPTPRVLETAVAAPRVDVNNNNNCNHSPRVAVTTTTTTTDRLQRVLNRLTTKSAPISERSSRKRTKSVRFPENCEGPSALRTKLSRIAEEIVPHTVGTRIRKSFKKTNHNGIISSYDKDREYYMIEYDDGDSEELRHKTVEKHIITANTEIDQLKRLTRSSLQAKSANHKRQAMKMAFNAFNDSDLPLHHAMPVFDEVTSKMLEYRHLINHSDPEIRKQ</sequence>
<reference evidence="3 4" key="1">
    <citation type="submission" date="2016-09" db="EMBL/GenBank/DDBJ databases">
        <title>Extensive genetic diversity and differential bi-allelic expression allows diatom success in the polar Southern Ocean.</title>
        <authorList>
            <consortium name="DOE Joint Genome Institute"/>
            <person name="Mock T."/>
            <person name="Otillar R.P."/>
            <person name="Strauss J."/>
            <person name="Dupont C."/>
            <person name="Frickenhaus S."/>
            <person name="Maumus F."/>
            <person name="Mcmullan M."/>
            <person name="Sanges R."/>
            <person name="Schmutz J."/>
            <person name="Toseland A."/>
            <person name="Valas R."/>
            <person name="Veluchamy A."/>
            <person name="Ward B.J."/>
            <person name="Allen A."/>
            <person name="Barry K."/>
            <person name="Falciatore A."/>
            <person name="Ferrante M."/>
            <person name="Fortunato A.E."/>
            <person name="Gloeckner G."/>
            <person name="Gruber A."/>
            <person name="Hipkin R."/>
            <person name="Janech M."/>
            <person name="Kroth P."/>
            <person name="Leese F."/>
            <person name="Lindquist E."/>
            <person name="Lyon B.R."/>
            <person name="Martin J."/>
            <person name="Mayer C."/>
            <person name="Parker M."/>
            <person name="Quesneville H."/>
            <person name="Raymond J."/>
            <person name="Uhlig C."/>
            <person name="Valentin K.U."/>
            <person name="Worden A.Z."/>
            <person name="Armbrust E.V."/>
            <person name="Bowler C."/>
            <person name="Green B."/>
            <person name="Moulton V."/>
            <person name="Van Oosterhout C."/>
            <person name="Grigoriev I."/>
        </authorList>
    </citation>
    <scope>NUCLEOTIDE SEQUENCE [LARGE SCALE GENOMIC DNA]</scope>
    <source>
        <strain evidence="3 4">CCMP1102</strain>
    </source>
</reference>
<feature type="domain" description="PTM/DIR17-like Tudor" evidence="2">
    <location>
        <begin position="99"/>
        <end position="143"/>
    </location>
</feature>
<accession>A0A1E7EMM8</accession>
<dbReference type="KEGG" id="fcy:FRACYDRAFT_251965"/>
<dbReference type="AlphaFoldDB" id="A0A1E7EMM8"/>
<dbReference type="InParanoid" id="A0A1E7EMM8"/>
<evidence type="ECO:0000313" key="3">
    <source>
        <dbReference type="EMBL" id="OEU07084.1"/>
    </source>
</evidence>
<dbReference type="CDD" id="cd20401">
    <property type="entry name" value="Tudor_AtPTM-like"/>
    <property type="match status" value="1"/>
</dbReference>